<feature type="transmembrane region" description="Helical" evidence="5">
    <location>
        <begin position="387"/>
        <end position="404"/>
    </location>
</feature>
<keyword evidence="2 5" id="KW-0812">Transmembrane</keyword>
<evidence type="ECO:0000313" key="9">
    <source>
        <dbReference type="Proteomes" id="UP000567186"/>
    </source>
</evidence>
<comment type="caution">
    <text evidence="8">The sequence shown here is derived from an EMBL/GenBank/DDBJ whole genome shotgun (WGS) entry which is preliminary data.</text>
</comment>
<name>A0A7Y0RFB7_9GAMM</name>
<dbReference type="Proteomes" id="UP000567186">
    <property type="component" value="Unassembled WGS sequence"/>
</dbReference>
<feature type="transmembrane region" description="Helical" evidence="5">
    <location>
        <begin position="121"/>
        <end position="142"/>
    </location>
</feature>
<dbReference type="InterPro" id="IPR051533">
    <property type="entry name" value="WaaL-like"/>
</dbReference>
<feature type="transmembrane region" description="Helical" evidence="5">
    <location>
        <begin position="410"/>
        <end position="427"/>
    </location>
</feature>
<evidence type="ECO:0000256" key="5">
    <source>
        <dbReference type="SAM" id="Phobius"/>
    </source>
</evidence>
<evidence type="ECO:0000256" key="1">
    <source>
        <dbReference type="ARBA" id="ARBA00004141"/>
    </source>
</evidence>
<dbReference type="RefSeq" id="WP_135956354.1">
    <property type="nucleotide sequence ID" value="NZ_JABCKY010000009.1"/>
</dbReference>
<feature type="domain" description="Virulence factor membrane-bound polymerase C-terminal" evidence="7">
    <location>
        <begin position="391"/>
        <end position="559"/>
    </location>
</feature>
<comment type="subcellular location">
    <subcellularLocation>
        <location evidence="1">Membrane</location>
        <topology evidence="1">Multi-pass membrane protein</topology>
    </subcellularLocation>
</comment>
<evidence type="ECO:0000256" key="2">
    <source>
        <dbReference type="ARBA" id="ARBA00022692"/>
    </source>
</evidence>
<keyword evidence="3 5" id="KW-1133">Transmembrane helix</keyword>
<feature type="transmembrane region" description="Helical" evidence="5">
    <location>
        <begin position="353"/>
        <end position="375"/>
    </location>
</feature>
<feature type="transmembrane region" description="Helical" evidence="5">
    <location>
        <begin position="248"/>
        <end position="265"/>
    </location>
</feature>
<feature type="transmembrane region" description="Helical" evidence="5">
    <location>
        <begin position="58"/>
        <end position="76"/>
    </location>
</feature>
<evidence type="ECO:0008006" key="10">
    <source>
        <dbReference type="Google" id="ProtNLM"/>
    </source>
</evidence>
<feature type="transmembrane region" description="Helical" evidence="5">
    <location>
        <begin position="439"/>
        <end position="458"/>
    </location>
</feature>
<gene>
    <name evidence="8" type="ORF">HIU99_16640</name>
</gene>
<feature type="transmembrane region" description="Helical" evidence="5">
    <location>
        <begin position="35"/>
        <end position="51"/>
    </location>
</feature>
<evidence type="ECO:0000256" key="4">
    <source>
        <dbReference type="ARBA" id="ARBA00023136"/>
    </source>
</evidence>
<reference evidence="8 9" key="1">
    <citation type="submission" date="2020-04" db="EMBL/GenBank/DDBJ databases">
        <title>Marinobacter oceani sp. nov., isolated from marine solar saltern.</title>
        <authorList>
            <person name="Chen X.-Y."/>
        </authorList>
    </citation>
    <scope>NUCLEOTIDE SEQUENCE [LARGE SCALE GENOMIC DNA]</scope>
    <source>
        <strain evidence="8 9">W62</strain>
    </source>
</reference>
<organism evidence="8 9">
    <name type="scientific">Marinobacter orientalis</name>
    <dbReference type="NCBI Taxonomy" id="1928859"/>
    <lineage>
        <taxon>Bacteria</taxon>
        <taxon>Pseudomonadati</taxon>
        <taxon>Pseudomonadota</taxon>
        <taxon>Gammaproteobacteria</taxon>
        <taxon>Pseudomonadales</taxon>
        <taxon>Marinobacteraceae</taxon>
        <taxon>Marinobacter</taxon>
    </lineage>
</organism>
<feature type="domain" description="O-antigen ligase-related" evidence="6">
    <location>
        <begin position="196"/>
        <end position="370"/>
    </location>
</feature>
<feature type="transmembrane region" description="Helical" evidence="5">
    <location>
        <begin position="162"/>
        <end position="183"/>
    </location>
</feature>
<sequence length="600" mass="66448">MNRTIASFIFVCLSFLVLAFVFPVGLYPFQDESRDFFAFIAAVALVFFVLYNRSIKMAFPFFLVFLPLFAGALILTDLASAPGVDLSFNWYSLVFLFCTMIAIAIASLARTYGPQFIAHNLALFLIAVFLLSAFFGLLRFYGVLGTFIPLITEDGSRLMGPMGQPNLMAILSALSLSAMVYLFRADRLGVKTAYAGAVLIFYVGALTASRSWYIAAFIALVPLILDTIRGLLPKSTKPATYGEDSRKVSAIAILVLFLIVSYGAPKLDAVIASSMIESGFLERVTAEEIYQRKSIAGSTGRLAEWSKVVLNLDKMDNILVGYGPGQYGTFSNQISVEESLRGNTKVWNHSHNIFINFFVEWGVVGFVLIVSFFGYVAFRALRTEKTAPNIFLISVISIFVFHSLVEFSLWYLPFLAIFIAALTLLDARKGIDAMSGSSRKIVSGILILVFLPLGFYVGKDIYTVIKVMYKDQPIFDDQLALRDASRSSLVGHGAYSVRILRFSPPASGIKYELEAIEQMVNWRPEPLYRLRHAVLLAAAGRTVESCEAIEQTIMLYPDTVTTLQEELAYLDAKGLVDASQYFQCVGHGVEHWVEKSAAAQ</sequence>
<accession>A0A7Y0RFB7</accession>
<evidence type="ECO:0000313" key="8">
    <source>
        <dbReference type="EMBL" id="NMT65212.1"/>
    </source>
</evidence>
<proteinExistence type="predicted"/>
<dbReference type="PANTHER" id="PTHR37422:SF13">
    <property type="entry name" value="LIPOPOLYSACCHARIDE BIOSYNTHESIS PROTEIN PA4999-RELATED"/>
    <property type="match status" value="1"/>
</dbReference>
<dbReference type="AlphaFoldDB" id="A0A7Y0RFB7"/>
<evidence type="ECO:0000256" key="3">
    <source>
        <dbReference type="ARBA" id="ARBA00022989"/>
    </source>
</evidence>
<keyword evidence="9" id="KW-1185">Reference proteome</keyword>
<dbReference type="Pfam" id="PF11846">
    <property type="entry name" value="Wzy_C_2"/>
    <property type="match status" value="1"/>
</dbReference>
<evidence type="ECO:0000259" key="7">
    <source>
        <dbReference type="Pfam" id="PF11846"/>
    </source>
</evidence>
<protein>
    <recommendedName>
        <fullName evidence="10">Virulence factor membrane-bound polymerase C-terminal domain-containing protein</fullName>
    </recommendedName>
</protein>
<feature type="transmembrane region" description="Helical" evidence="5">
    <location>
        <begin position="88"/>
        <end position="109"/>
    </location>
</feature>
<evidence type="ECO:0000259" key="6">
    <source>
        <dbReference type="Pfam" id="PF04932"/>
    </source>
</evidence>
<dbReference type="EMBL" id="JABCKY010000009">
    <property type="protein sequence ID" value="NMT65212.1"/>
    <property type="molecule type" value="Genomic_DNA"/>
</dbReference>
<dbReference type="PANTHER" id="PTHR37422">
    <property type="entry name" value="TEICHURONIC ACID BIOSYNTHESIS PROTEIN TUAE"/>
    <property type="match status" value="1"/>
</dbReference>
<dbReference type="InterPro" id="IPR007016">
    <property type="entry name" value="O-antigen_ligase-rel_domated"/>
</dbReference>
<keyword evidence="4 5" id="KW-0472">Membrane</keyword>
<dbReference type="OrthoDB" id="6359844at2"/>
<dbReference type="GO" id="GO:0016020">
    <property type="term" value="C:membrane"/>
    <property type="evidence" value="ECO:0007669"/>
    <property type="project" value="UniProtKB-SubCell"/>
</dbReference>
<dbReference type="InterPro" id="IPR021797">
    <property type="entry name" value="Wzy_C_2"/>
</dbReference>
<dbReference type="Pfam" id="PF04932">
    <property type="entry name" value="Wzy_C"/>
    <property type="match status" value="1"/>
</dbReference>